<dbReference type="EMBL" id="CM047583">
    <property type="protein sequence ID" value="KAI9913056.1"/>
    <property type="molecule type" value="Genomic_DNA"/>
</dbReference>
<gene>
    <name evidence="1" type="ORF">PsorP6_006014</name>
</gene>
<comment type="caution">
    <text evidence="1">The sequence shown here is derived from an EMBL/GenBank/DDBJ whole genome shotgun (WGS) entry which is preliminary data.</text>
</comment>
<proteinExistence type="predicted"/>
<dbReference type="Proteomes" id="UP001163321">
    <property type="component" value="Chromosome 4"/>
</dbReference>
<protein>
    <submittedName>
        <fullName evidence="1">Uncharacterized protein</fullName>
    </submittedName>
</protein>
<evidence type="ECO:0000313" key="2">
    <source>
        <dbReference type="Proteomes" id="UP001163321"/>
    </source>
</evidence>
<sequence>MFGRMRTARMVTGVSSSLSHVAHLRKCIHVAGTAQRRVLYDSHIATTPLQKLVLSVTSAISVFANPERSDMLATLGEVTGHDALRSIHARMCADPVGVRILTEKPTIRNDKIDMDYLRTLPDDTFGRHYASFMDSHGFNAEDRALVRFVDDPELAYVMQRLRESHDFWHTLFGVPPTVLGEIALKFVEMAHFGLPVSALSAFVGPLRLSSEECCLLMNVYIPWARRASEKVHPLHCVMYEEEFETPMEDLRRHLKIEVAPPLHHKSASTNANEAPTQR</sequence>
<keyword evidence="2" id="KW-1185">Reference proteome</keyword>
<organism evidence="1 2">
    <name type="scientific">Peronosclerospora sorghi</name>
    <dbReference type="NCBI Taxonomy" id="230839"/>
    <lineage>
        <taxon>Eukaryota</taxon>
        <taxon>Sar</taxon>
        <taxon>Stramenopiles</taxon>
        <taxon>Oomycota</taxon>
        <taxon>Peronosporomycetes</taxon>
        <taxon>Peronosporales</taxon>
        <taxon>Peronosporaceae</taxon>
        <taxon>Peronosclerospora</taxon>
    </lineage>
</organism>
<reference evidence="1 2" key="1">
    <citation type="journal article" date="2022" name="bioRxiv">
        <title>The genome of the oomycete Peronosclerospora sorghi, a cosmopolitan pathogen of maize and sorghum, is inflated with dispersed pseudogenes.</title>
        <authorList>
            <person name="Fletcher K."/>
            <person name="Martin F."/>
            <person name="Isakeit T."/>
            <person name="Cavanaugh K."/>
            <person name="Magill C."/>
            <person name="Michelmore R."/>
        </authorList>
    </citation>
    <scope>NUCLEOTIDE SEQUENCE [LARGE SCALE GENOMIC DNA]</scope>
    <source>
        <strain evidence="1">P6</strain>
    </source>
</reference>
<name>A0ACC0W5S4_9STRA</name>
<accession>A0ACC0W5S4</accession>
<evidence type="ECO:0000313" key="1">
    <source>
        <dbReference type="EMBL" id="KAI9913056.1"/>
    </source>
</evidence>